<accession>A0A6N7EB66</accession>
<proteinExistence type="predicted"/>
<dbReference type="RefSeq" id="WP_152193359.1">
    <property type="nucleotide sequence ID" value="NZ_VUKD01000001.1"/>
</dbReference>
<gene>
    <name evidence="2" type="ORF">GB881_00045</name>
</gene>
<evidence type="ECO:0000313" key="2">
    <source>
        <dbReference type="EMBL" id="MPV35449.1"/>
    </source>
</evidence>
<dbReference type="Pfam" id="PF00583">
    <property type="entry name" value="Acetyltransf_1"/>
    <property type="match status" value="1"/>
</dbReference>
<evidence type="ECO:0000313" key="3">
    <source>
        <dbReference type="Proteomes" id="UP000437709"/>
    </source>
</evidence>
<dbReference type="InterPro" id="IPR000182">
    <property type="entry name" value="GNAT_dom"/>
</dbReference>
<keyword evidence="2" id="KW-0808">Transferase</keyword>
<dbReference type="AlphaFoldDB" id="A0A6N7EB66"/>
<dbReference type="Gene3D" id="3.40.630.30">
    <property type="match status" value="1"/>
</dbReference>
<reference evidence="2 3" key="1">
    <citation type="submission" date="2019-10" db="EMBL/GenBank/DDBJ databases">
        <title>Georgenia wutianyii sp. nov. and Georgenia yuyongxinii sp. nov. isolated from plateau pika (Ochotona curzoniae) in the Qinghai-Tibet plateau of China.</title>
        <authorList>
            <person name="Tian Z."/>
        </authorList>
    </citation>
    <scope>NUCLEOTIDE SEQUENCE [LARGE SCALE GENOMIC DNA]</scope>
    <source>
        <strain evidence="2 3">JCM 19765</strain>
    </source>
</reference>
<name>A0A6N7EB66_9MICO</name>
<comment type="caution">
    <text evidence="2">The sequence shown here is derived from an EMBL/GenBank/DDBJ whole genome shotgun (WGS) entry which is preliminary data.</text>
</comment>
<dbReference type="EMBL" id="WHPC01000001">
    <property type="protein sequence ID" value="MPV35449.1"/>
    <property type="molecule type" value="Genomic_DNA"/>
</dbReference>
<keyword evidence="3" id="KW-1185">Reference proteome</keyword>
<sequence length="195" mass="21144">MARPTTETSIKPLTTATWPDLKDLFARPGDQSRCGCMWFRLTPKEFTATRAAELRETFSERAGTAPSPGLIAYDDGTPVGWVAVAPRLEHPRLRRSTVVVYDDAVPDCWSVSCFYIRPGHRGRGLSTALLAAAVDHAAAHGAAHVEGYPVEPSGRASSSSMFHGSFSLFRRAGFTKVGRRQGRPTVRLTLASLSG</sequence>
<dbReference type="Proteomes" id="UP000437709">
    <property type="component" value="Unassembled WGS sequence"/>
</dbReference>
<dbReference type="CDD" id="cd04301">
    <property type="entry name" value="NAT_SF"/>
    <property type="match status" value="1"/>
</dbReference>
<dbReference type="InterPro" id="IPR016181">
    <property type="entry name" value="Acyl_CoA_acyltransferase"/>
</dbReference>
<dbReference type="OrthoDB" id="3239945at2"/>
<dbReference type="PROSITE" id="PS51186">
    <property type="entry name" value="GNAT"/>
    <property type="match status" value="1"/>
</dbReference>
<feature type="domain" description="N-acetyltransferase" evidence="1">
    <location>
        <begin position="8"/>
        <end position="191"/>
    </location>
</feature>
<organism evidence="2 3">
    <name type="scientific">Georgenia subflava</name>
    <dbReference type="NCBI Taxonomy" id="1622177"/>
    <lineage>
        <taxon>Bacteria</taxon>
        <taxon>Bacillati</taxon>
        <taxon>Actinomycetota</taxon>
        <taxon>Actinomycetes</taxon>
        <taxon>Micrococcales</taxon>
        <taxon>Bogoriellaceae</taxon>
        <taxon>Georgenia</taxon>
    </lineage>
</organism>
<evidence type="ECO:0000259" key="1">
    <source>
        <dbReference type="PROSITE" id="PS51186"/>
    </source>
</evidence>
<dbReference type="GO" id="GO:0016747">
    <property type="term" value="F:acyltransferase activity, transferring groups other than amino-acyl groups"/>
    <property type="evidence" value="ECO:0007669"/>
    <property type="project" value="InterPro"/>
</dbReference>
<protein>
    <submittedName>
        <fullName evidence="2">GNAT family N-acetyltransferase</fullName>
    </submittedName>
</protein>
<dbReference type="SUPFAM" id="SSF55729">
    <property type="entry name" value="Acyl-CoA N-acyltransferases (Nat)"/>
    <property type="match status" value="1"/>
</dbReference>